<evidence type="ECO:0000256" key="2">
    <source>
        <dbReference type="ARBA" id="ARBA00023163"/>
    </source>
</evidence>
<organism evidence="5 6">
    <name type="scientific">Enterococcus plantarum</name>
    <dbReference type="NCBI Taxonomy" id="1077675"/>
    <lineage>
        <taxon>Bacteria</taxon>
        <taxon>Bacillati</taxon>
        <taxon>Bacillota</taxon>
        <taxon>Bacilli</taxon>
        <taxon>Lactobacillales</taxon>
        <taxon>Enterococcaceae</taxon>
        <taxon>Enterococcus</taxon>
    </lineage>
</organism>
<dbReference type="Pfam" id="PF05043">
    <property type="entry name" value="Mga"/>
    <property type="match status" value="1"/>
</dbReference>
<evidence type="ECO:0008006" key="7">
    <source>
        <dbReference type="Google" id="ProtNLM"/>
    </source>
</evidence>
<gene>
    <name evidence="5" type="ORF">CI088_16155</name>
</gene>
<dbReference type="PANTHER" id="PTHR30185:SF18">
    <property type="entry name" value="TRANSCRIPTIONAL REGULATOR MTLR"/>
    <property type="match status" value="1"/>
</dbReference>
<keyword evidence="6" id="KW-1185">Reference proteome</keyword>
<dbReference type="PANTHER" id="PTHR30185">
    <property type="entry name" value="CRYPTIC BETA-GLUCOSIDE BGL OPERON ANTITERMINATOR"/>
    <property type="match status" value="1"/>
</dbReference>
<keyword evidence="2" id="KW-0804">Transcription</keyword>
<accession>A0A2W3YQ06</accession>
<evidence type="ECO:0000313" key="5">
    <source>
        <dbReference type="EMBL" id="PZL70038.1"/>
    </source>
</evidence>
<feature type="domain" description="Mga helix-turn-helix" evidence="3">
    <location>
        <begin position="77"/>
        <end position="157"/>
    </location>
</feature>
<evidence type="ECO:0000259" key="4">
    <source>
        <dbReference type="Pfam" id="PF08280"/>
    </source>
</evidence>
<name>A0A2W3YQ06_9ENTE</name>
<dbReference type="Proteomes" id="UP000249828">
    <property type="component" value="Unassembled WGS sequence"/>
</dbReference>
<evidence type="ECO:0000259" key="3">
    <source>
        <dbReference type="Pfam" id="PF05043"/>
    </source>
</evidence>
<dbReference type="EMBL" id="PIEU01000125">
    <property type="protein sequence ID" value="PZL70038.1"/>
    <property type="molecule type" value="Genomic_DNA"/>
</dbReference>
<feature type="domain" description="M protein trans-acting positive regulator (MGA) HTH" evidence="4">
    <location>
        <begin position="7"/>
        <end position="51"/>
    </location>
</feature>
<reference evidence="5 6" key="1">
    <citation type="submission" date="2017-11" db="EMBL/GenBank/DDBJ databases">
        <title>Draft genome sequence of Enterococcus plantarum TRW2 strain isolated from lettuce.</title>
        <authorList>
            <person name="Kim E.B."/>
            <person name="Marco M.L."/>
            <person name="Williams T.R."/>
            <person name="You I.H."/>
        </authorList>
    </citation>
    <scope>NUCLEOTIDE SEQUENCE [LARGE SCALE GENOMIC DNA]</scope>
    <source>
        <strain evidence="5 6">TRW2</strain>
    </source>
</reference>
<protein>
    <recommendedName>
        <fullName evidence="7">Mga helix-turn-helix domain-containing protein</fullName>
    </recommendedName>
</protein>
<evidence type="ECO:0000256" key="1">
    <source>
        <dbReference type="ARBA" id="ARBA00023015"/>
    </source>
</evidence>
<comment type="caution">
    <text evidence="5">The sequence shown here is derived from an EMBL/GenBank/DDBJ whole genome shotgun (WGS) entry which is preliminary data.</text>
</comment>
<keyword evidence="1" id="KW-0805">Transcription regulation</keyword>
<sequence>MKEILSSRSKRQLELVELLADNDWLSFTRASESLNVPVKTLKSDIVELETVLSPATIESSKIYGIRLATNFGFCKTIIYQKFIKNSVEFQLIEKIFLHNFSTIVDLANDLYISVSTIKRIVLRVNQLLQIEGFTINLKKMQLVGDPHSICNFMQHYFHEKYGVAESLLIPAQLAILDQVDLQIISKAIPDESLRNLDFSLLNRLRFYTYTIINLLKHNSDNQLHDLSEKEFDILNDSYACAEFYSQFQLPLSASNLSIFFYLIFSDQYIDSIETLRELVKSDRNALLKYQKIEHLLQEIEKKMDCHCDNFDDIFMRLYNLDYQIHGRTYILHDKNKEFLTSIKNLYGHFPMELIHSLQAIFYANPYKEYMVYEAISILFTHWPNLLDRLEYSTPTLKACLLFNSGLDYMNMLSERINYYLRGRFSCTPLQVRSLDELEKEASAYDCIITNIPEIYIDTIPIIVMPLIPDAKSFDKLMLVYEDYFEKNWFFLFYLNFIT</sequence>
<evidence type="ECO:0000313" key="6">
    <source>
        <dbReference type="Proteomes" id="UP000249828"/>
    </source>
</evidence>
<dbReference type="Gene3D" id="1.10.10.10">
    <property type="entry name" value="Winged helix-like DNA-binding domain superfamily/Winged helix DNA-binding domain"/>
    <property type="match status" value="1"/>
</dbReference>
<dbReference type="RefSeq" id="WP_111248918.1">
    <property type="nucleotide sequence ID" value="NZ_PIEU01000125.1"/>
</dbReference>
<dbReference type="AlphaFoldDB" id="A0A2W3YQ06"/>
<dbReference type="InterPro" id="IPR050661">
    <property type="entry name" value="BglG_antiterminators"/>
</dbReference>
<dbReference type="STRING" id="1077675.BCR22_05105"/>
<dbReference type="InterPro" id="IPR013199">
    <property type="entry name" value="HTH_Mga_DNA-bd_dom"/>
</dbReference>
<proteinExistence type="predicted"/>
<dbReference type="InterPro" id="IPR007737">
    <property type="entry name" value="Mga_HTH"/>
</dbReference>
<dbReference type="InterPro" id="IPR036388">
    <property type="entry name" value="WH-like_DNA-bd_sf"/>
</dbReference>
<dbReference type="Pfam" id="PF08280">
    <property type="entry name" value="HTH_Mga"/>
    <property type="match status" value="1"/>
</dbReference>